<comment type="caution">
    <text evidence="1">The sequence shown here is derived from an EMBL/GenBank/DDBJ whole genome shotgun (WGS) entry which is preliminary data.</text>
</comment>
<dbReference type="KEGG" id="pob:LPB03_12585"/>
<evidence type="ECO:0000313" key="1">
    <source>
        <dbReference type="EMBL" id="OBY62964.1"/>
    </source>
</evidence>
<accession>A0A1B8TTU3</accession>
<keyword evidence="2" id="KW-1185">Reference proteome</keyword>
<dbReference type="Proteomes" id="UP000092584">
    <property type="component" value="Unassembled WGS sequence"/>
</dbReference>
<protein>
    <recommendedName>
        <fullName evidence="3">Carboxypeptidase regulatory-like domain-containing protein</fullName>
    </recommendedName>
</protein>
<evidence type="ECO:0000313" key="2">
    <source>
        <dbReference type="Proteomes" id="UP000092584"/>
    </source>
</evidence>
<gene>
    <name evidence="1" type="ORF">LPB3_12600</name>
</gene>
<dbReference type="STRING" id="1774273.LPB03_12585"/>
<dbReference type="OrthoDB" id="1446904at2"/>
<dbReference type="EMBL" id="LSFM01000023">
    <property type="protein sequence ID" value="OBY62964.1"/>
    <property type="molecule type" value="Genomic_DNA"/>
</dbReference>
<proteinExistence type="predicted"/>
<dbReference type="AlphaFoldDB" id="A0A1B8TTU3"/>
<reference evidence="2" key="1">
    <citation type="submission" date="2016-02" db="EMBL/GenBank/DDBJ databases">
        <authorList>
            <person name="Shin S.-K."/>
            <person name="Yi H."/>
            <person name="Kim E."/>
        </authorList>
    </citation>
    <scope>NUCLEOTIDE SEQUENCE [LARGE SCALE GENOMIC DNA]</scope>
    <source>
        <strain evidence="2">LPB0003</strain>
    </source>
</reference>
<name>A0A1B8TTU3_9FLAO</name>
<evidence type="ECO:0008006" key="3">
    <source>
        <dbReference type="Google" id="ProtNLM"/>
    </source>
</evidence>
<dbReference type="RefSeq" id="WP_065319941.1">
    <property type="nucleotide sequence ID" value="NZ_CP017477.1"/>
</dbReference>
<organism evidence="1 2">
    <name type="scientific">Polaribacter vadi</name>
    <dbReference type="NCBI Taxonomy" id="1774273"/>
    <lineage>
        <taxon>Bacteria</taxon>
        <taxon>Pseudomonadati</taxon>
        <taxon>Bacteroidota</taxon>
        <taxon>Flavobacteriia</taxon>
        <taxon>Flavobacteriales</taxon>
        <taxon>Flavobacteriaceae</taxon>
    </lineage>
</organism>
<sequence length="126" mass="14197">MKSLKIIAILSFLFFLNRCEDNSNDKELIICTQNFVYGLAINLTEKTTANPINGNIIIVAKDGNYEETLENSDPNMSFYGAGERKGTYIVTVTADNYKTFVSEPIIVTADECHVTTEKRTFELELK</sequence>